<protein>
    <submittedName>
        <fullName evidence="2">PEP-CTERM domain protein</fullName>
    </submittedName>
</protein>
<sequence length="295" mass="31046">MAPCSARAITVQFDYRYDTRGFFTDTASGAPIAERRELLELAASAYANFSDNLTAIAPQAGDTWSVTITHPSLGGPPLRLTDLSIAADTIRVYVGGSASAPGVLGFAGAGSNLTASGSESFVSNVLTRGQANAIGDDATDYGVWGGYIWFNAAQDWYFGADLGGLSAGNPDFLTTATHELGHILGFGGADSWFNQIDTSTNTFTGKASTAVYGGPVPLDSFDSHWAEGLYSEVSGISQETLMDPSTVRGQRELMTSLDYAGFRDIGWQVAAVPLPGAAWLFVAGLGLLSSQRRLR</sequence>
<dbReference type="Gene3D" id="3.40.390.10">
    <property type="entry name" value="Collagenase (Catalytic Domain)"/>
    <property type="match status" value="1"/>
</dbReference>
<name>A0A177NCD6_9GAMM</name>
<dbReference type="EMBL" id="LUUJ01000086">
    <property type="protein sequence ID" value="OAI14869.1"/>
    <property type="molecule type" value="Genomic_DNA"/>
</dbReference>
<comment type="caution">
    <text evidence="2">The sequence shown here is derived from an EMBL/GenBank/DDBJ whole genome shotgun (WGS) entry which is preliminary data.</text>
</comment>
<dbReference type="InterPro" id="IPR024079">
    <property type="entry name" value="MetalloPept_cat_dom_sf"/>
</dbReference>
<gene>
    <name evidence="2" type="ORF">A1507_01060</name>
</gene>
<evidence type="ECO:0000313" key="3">
    <source>
        <dbReference type="Proteomes" id="UP000077857"/>
    </source>
</evidence>
<dbReference type="GO" id="GO:0008237">
    <property type="term" value="F:metallopeptidase activity"/>
    <property type="evidence" value="ECO:0007669"/>
    <property type="project" value="InterPro"/>
</dbReference>
<dbReference type="AlphaFoldDB" id="A0A177NCD6"/>
<dbReference type="OrthoDB" id="8198236at2"/>
<dbReference type="Proteomes" id="UP000077857">
    <property type="component" value="Unassembled WGS sequence"/>
</dbReference>
<accession>A0A177NCD6</accession>
<feature type="transmembrane region" description="Helical" evidence="1">
    <location>
        <begin position="265"/>
        <end position="288"/>
    </location>
</feature>
<keyword evidence="1" id="KW-0812">Transmembrane</keyword>
<evidence type="ECO:0000313" key="2">
    <source>
        <dbReference type="EMBL" id="OAI14869.1"/>
    </source>
</evidence>
<dbReference type="SUPFAM" id="SSF55486">
    <property type="entry name" value="Metalloproteases ('zincins'), catalytic domain"/>
    <property type="match status" value="1"/>
</dbReference>
<evidence type="ECO:0000256" key="1">
    <source>
        <dbReference type="SAM" id="Phobius"/>
    </source>
</evidence>
<proteinExistence type="predicted"/>
<keyword evidence="1" id="KW-0472">Membrane</keyword>
<keyword evidence="1" id="KW-1133">Transmembrane helix</keyword>
<reference evidence="2 3" key="1">
    <citation type="submission" date="2016-03" db="EMBL/GenBank/DDBJ databases">
        <authorList>
            <person name="Ploux O."/>
        </authorList>
    </citation>
    <scope>NUCLEOTIDE SEQUENCE [LARGE SCALE GENOMIC DNA]</scope>
    <source>
        <strain evidence="2 3">R-45378</strain>
    </source>
</reference>
<organism evidence="2 3">
    <name type="scientific">Methylomonas koyamae</name>
    <dbReference type="NCBI Taxonomy" id="702114"/>
    <lineage>
        <taxon>Bacteria</taxon>
        <taxon>Pseudomonadati</taxon>
        <taxon>Pseudomonadota</taxon>
        <taxon>Gammaproteobacteria</taxon>
        <taxon>Methylococcales</taxon>
        <taxon>Methylococcaceae</taxon>
        <taxon>Methylomonas</taxon>
    </lineage>
</organism>